<dbReference type="AlphaFoldDB" id="A0A2M7BPX0"/>
<dbReference type="InterPro" id="IPR005906">
    <property type="entry name" value="LysW"/>
</dbReference>
<proteinExistence type="predicted"/>
<organism evidence="1 2">
    <name type="scientific">Candidatus Shapirobacteria bacterium CG03_land_8_20_14_0_80_35_14</name>
    <dbReference type="NCBI Taxonomy" id="1974878"/>
    <lineage>
        <taxon>Bacteria</taxon>
        <taxon>Candidatus Shapironibacteriota</taxon>
    </lineage>
</organism>
<sequence>MCPDCGTEIKGENTSAVGDILECQECGTEVEVLSLSPLKYQILVEEK</sequence>
<evidence type="ECO:0000313" key="2">
    <source>
        <dbReference type="Proteomes" id="UP000229191"/>
    </source>
</evidence>
<name>A0A2M7BPX0_9BACT</name>
<gene>
    <name evidence="1" type="ORF">COS53_02090</name>
</gene>
<comment type="caution">
    <text evidence="1">The sequence shown here is derived from an EMBL/GenBank/DDBJ whole genome shotgun (WGS) entry which is preliminary data.</text>
</comment>
<evidence type="ECO:0000313" key="1">
    <source>
        <dbReference type="EMBL" id="PIV07526.1"/>
    </source>
</evidence>
<dbReference type="Gene3D" id="2.20.28.160">
    <property type="match status" value="1"/>
</dbReference>
<dbReference type="Pfam" id="PF21344">
    <property type="entry name" value="Zn_ribbon_LysW"/>
    <property type="match status" value="1"/>
</dbReference>
<accession>A0A2M7BPX0</accession>
<reference evidence="2" key="1">
    <citation type="submission" date="2017-09" db="EMBL/GenBank/DDBJ databases">
        <title>Depth-based differentiation of microbial function through sediment-hosted aquifers and enrichment of novel symbionts in the deep terrestrial subsurface.</title>
        <authorList>
            <person name="Probst A.J."/>
            <person name="Ladd B."/>
            <person name="Jarett J.K."/>
            <person name="Geller-Mcgrath D.E."/>
            <person name="Sieber C.M.K."/>
            <person name="Emerson J.B."/>
            <person name="Anantharaman K."/>
            <person name="Thomas B.C."/>
            <person name="Malmstrom R."/>
            <person name="Stieglmeier M."/>
            <person name="Klingl A."/>
            <person name="Woyke T."/>
            <person name="Ryan C.M."/>
            <person name="Banfield J.F."/>
        </authorList>
    </citation>
    <scope>NUCLEOTIDE SEQUENCE [LARGE SCALE GENOMIC DNA]</scope>
</reference>
<dbReference type="Proteomes" id="UP000229191">
    <property type="component" value="Unassembled WGS sequence"/>
</dbReference>
<protein>
    <submittedName>
        <fullName evidence="1">Lysine biosynthesis protein LysW</fullName>
    </submittedName>
</protein>
<dbReference type="EMBL" id="PEVB01000061">
    <property type="protein sequence ID" value="PIV07526.1"/>
    <property type="molecule type" value="Genomic_DNA"/>
</dbReference>